<dbReference type="SUPFAM" id="SSF53254">
    <property type="entry name" value="Phosphoglycerate mutase-like"/>
    <property type="match status" value="1"/>
</dbReference>
<name>A0AAI9IDP6_9BURK</name>
<dbReference type="Proteomes" id="UP000006772">
    <property type="component" value="Unassembled WGS sequence"/>
</dbReference>
<dbReference type="AlphaFoldDB" id="A0AAI9IDP6"/>
<dbReference type="InterPro" id="IPR013078">
    <property type="entry name" value="His_Pase_superF_clade-1"/>
</dbReference>
<feature type="signal peptide" evidence="1">
    <location>
        <begin position="1"/>
        <end position="23"/>
    </location>
</feature>
<feature type="chain" id="PRO_5042565163" evidence="1">
    <location>
        <begin position="24"/>
        <end position="197"/>
    </location>
</feature>
<organism evidence="2 3">
    <name type="scientific">Herbaspirillum frisingense GSF30</name>
    <dbReference type="NCBI Taxonomy" id="864073"/>
    <lineage>
        <taxon>Bacteria</taxon>
        <taxon>Pseudomonadati</taxon>
        <taxon>Pseudomonadota</taxon>
        <taxon>Betaproteobacteria</taxon>
        <taxon>Burkholderiales</taxon>
        <taxon>Oxalobacteraceae</taxon>
        <taxon>Herbaspirillum</taxon>
    </lineage>
</organism>
<sequence>MTGLLFRGLLASFACFLFLAAFATPTRADDLGQRLAAADQVLIMRHARAPGIGDPAGFSLEDCSTQRNLNEEGRAQARRIGAWLREQGVRSAVVAASPWCRTRETASLLGFGTPLVEDGLASFFNDQAGRADSANERLQAYLRSALPAKQGRALILVTHDVNIARWTGASVASGEMVLVRVDATGKPVAQQVYQRPD</sequence>
<dbReference type="InterPro" id="IPR029033">
    <property type="entry name" value="His_PPase_superfam"/>
</dbReference>
<protein>
    <submittedName>
        <fullName evidence="2">Phosphohistidine phosphatase, SixA</fullName>
    </submittedName>
</protein>
<dbReference type="EMBL" id="AEEC02000017">
    <property type="protein sequence ID" value="EOA04271.1"/>
    <property type="molecule type" value="Genomic_DNA"/>
</dbReference>
<dbReference type="RefSeq" id="WP_006463886.1">
    <property type="nucleotide sequence ID" value="NZ_AEEC02000017.1"/>
</dbReference>
<dbReference type="Pfam" id="PF00300">
    <property type="entry name" value="His_Phos_1"/>
    <property type="match status" value="1"/>
</dbReference>
<evidence type="ECO:0000313" key="3">
    <source>
        <dbReference type="Proteomes" id="UP000006772"/>
    </source>
</evidence>
<dbReference type="CDD" id="cd07067">
    <property type="entry name" value="HP_PGM_like"/>
    <property type="match status" value="1"/>
</dbReference>
<dbReference type="Gene3D" id="3.40.50.1240">
    <property type="entry name" value="Phosphoglycerate mutase-like"/>
    <property type="match status" value="1"/>
</dbReference>
<proteinExistence type="predicted"/>
<comment type="caution">
    <text evidence="2">The sequence shown here is derived from an EMBL/GenBank/DDBJ whole genome shotgun (WGS) entry which is preliminary data.</text>
</comment>
<gene>
    <name evidence="2" type="ORF">HFRIS_013339</name>
</gene>
<evidence type="ECO:0000313" key="2">
    <source>
        <dbReference type="EMBL" id="EOA04271.1"/>
    </source>
</evidence>
<reference evidence="2 3" key="1">
    <citation type="journal article" date="2013" name="Front. Microbiol.">
        <title>The genome of the endophytic bacterium H. frisingense GSF30(T) identifies diverse strategies in the Herbaspirillum genus to interact with plants.</title>
        <authorList>
            <person name="Straub D."/>
            <person name="Rothballer M."/>
            <person name="Hartmann A."/>
            <person name="Ludewig U."/>
        </authorList>
    </citation>
    <scope>NUCLEOTIDE SEQUENCE [LARGE SCALE GENOMIC DNA]</scope>
    <source>
        <strain evidence="2 3">GSF30</strain>
    </source>
</reference>
<accession>A0AAI9IDP6</accession>
<keyword evidence="1" id="KW-0732">Signal</keyword>
<evidence type="ECO:0000256" key="1">
    <source>
        <dbReference type="SAM" id="SignalP"/>
    </source>
</evidence>